<sequence length="99" mass="11652">MKASRFRWTDECEEAFKELKAYLVSPPLHSSPFTGEDLYLYLATSDTTLSLVLVREHEGTHRPMYYVSRVLTDVETCYPHAERVALTLIYWGQKLRLYF</sequence>
<dbReference type="InterPro" id="IPR043502">
    <property type="entry name" value="DNA/RNA_pol_sf"/>
</dbReference>
<comment type="caution">
    <text evidence="2">The sequence shown here is derived from an EMBL/GenBank/DDBJ whole genome shotgun (WGS) entry which is preliminary data.</text>
</comment>
<organism evidence="2 3">
    <name type="scientific">Nepenthes gracilis</name>
    <name type="common">Slender pitcher plant</name>
    <dbReference type="NCBI Taxonomy" id="150966"/>
    <lineage>
        <taxon>Eukaryota</taxon>
        <taxon>Viridiplantae</taxon>
        <taxon>Streptophyta</taxon>
        <taxon>Embryophyta</taxon>
        <taxon>Tracheophyta</taxon>
        <taxon>Spermatophyta</taxon>
        <taxon>Magnoliopsida</taxon>
        <taxon>eudicotyledons</taxon>
        <taxon>Gunneridae</taxon>
        <taxon>Pentapetalae</taxon>
        <taxon>Caryophyllales</taxon>
        <taxon>Nepenthaceae</taxon>
        <taxon>Nepenthes</taxon>
    </lineage>
</organism>
<dbReference type="InterPro" id="IPR041577">
    <property type="entry name" value="RT_RNaseH_2"/>
</dbReference>
<protein>
    <recommendedName>
        <fullName evidence="1">Reverse transcriptase/retrotransposon-derived protein RNase H-like domain-containing protein</fullName>
    </recommendedName>
</protein>
<accession>A0AAD3S671</accession>
<feature type="domain" description="Reverse transcriptase/retrotransposon-derived protein RNase H-like" evidence="1">
    <location>
        <begin position="8"/>
        <end position="99"/>
    </location>
</feature>
<keyword evidence="3" id="KW-1185">Reference proteome</keyword>
<dbReference type="Gene3D" id="3.30.70.270">
    <property type="match status" value="1"/>
</dbReference>
<dbReference type="Pfam" id="PF17919">
    <property type="entry name" value="RT_RNaseH_2"/>
    <property type="match status" value="1"/>
</dbReference>
<dbReference type="InterPro" id="IPR043128">
    <property type="entry name" value="Rev_trsase/Diguanyl_cyclase"/>
</dbReference>
<evidence type="ECO:0000259" key="1">
    <source>
        <dbReference type="Pfam" id="PF17919"/>
    </source>
</evidence>
<evidence type="ECO:0000313" key="3">
    <source>
        <dbReference type="Proteomes" id="UP001279734"/>
    </source>
</evidence>
<gene>
    <name evidence="2" type="ORF">Nepgr_007038</name>
</gene>
<dbReference type="Proteomes" id="UP001279734">
    <property type="component" value="Unassembled WGS sequence"/>
</dbReference>
<proteinExistence type="predicted"/>
<reference evidence="2" key="1">
    <citation type="submission" date="2023-05" db="EMBL/GenBank/DDBJ databases">
        <title>Nepenthes gracilis genome sequencing.</title>
        <authorList>
            <person name="Fukushima K."/>
        </authorList>
    </citation>
    <scope>NUCLEOTIDE SEQUENCE</scope>
    <source>
        <strain evidence="2">SING2019-196</strain>
    </source>
</reference>
<dbReference type="Gene3D" id="3.10.20.370">
    <property type="match status" value="1"/>
</dbReference>
<evidence type="ECO:0000313" key="2">
    <source>
        <dbReference type="EMBL" id="GMH05198.1"/>
    </source>
</evidence>
<dbReference type="SUPFAM" id="SSF56672">
    <property type="entry name" value="DNA/RNA polymerases"/>
    <property type="match status" value="1"/>
</dbReference>
<dbReference type="PANTHER" id="PTHR48475">
    <property type="entry name" value="RIBONUCLEASE H"/>
    <property type="match status" value="1"/>
</dbReference>
<dbReference type="PANTHER" id="PTHR48475:SF2">
    <property type="entry name" value="RIBONUCLEASE H"/>
    <property type="match status" value="1"/>
</dbReference>
<dbReference type="EMBL" id="BSYO01000005">
    <property type="protein sequence ID" value="GMH05198.1"/>
    <property type="molecule type" value="Genomic_DNA"/>
</dbReference>
<name>A0AAD3S671_NEPGR</name>
<dbReference type="AlphaFoldDB" id="A0AAD3S671"/>